<comment type="caution">
    <text evidence="5">The sequence shown here is derived from an EMBL/GenBank/DDBJ whole genome shotgun (WGS) entry which is preliminary data.</text>
</comment>
<organism evidence="5 6">
    <name type="scientific">Enterococcus ureasiticus</name>
    <dbReference type="NCBI Taxonomy" id="903984"/>
    <lineage>
        <taxon>Bacteria</taxon>
        <taxon>Bacillati</taxon>
        <taxon>Bacillota</taxon>
        <taxon>Bacilli</taxon>
        <taxon>Lactobacillales</taxon>
        <taxon>Enterococcaceae</taxon>
        <taxon>Enterococcus</taxon>
    </lineage>
</organism>
<dbReference type="PANTHER" id="PTHR36108:SF13">
    <property type="entry name" value="COLOSSIN-B-RELATED"/>
    <property type="match status" value="1"/>
</dbReference>
<feature type="domain" description="SpaA-like prealbumin fold" evidence="4">
    <location>
        <begin position="455"/>
        <end position="542"/>
    </location>
</feature>
<dbReference type="InterPro" id="IPR013783">
    <property type="entry name" value="Ig-like_fold"/>
</dbReference>
<gene>
    <name evidence="5" type="ORF">BCR21_06205</name>
</gene>
<feature type="domain" description="SpaA-like prealbumin fold" evidence="4">
    <location>
        <begin position="80"/>
        <end position="152"/>
    </location>
</feature>
<reference evidence="6" key="1">
    <citation type="submission" date="2016-09" db="EMBL/GenBank/DDBJ databases">
        <authorList>
            <person name="Gulvik C.A."/>
        </authorList>
    </citation>
    <scope>NUCLEOTIDE SEQUENCE [LARGE SCALE GENOMIC DNA]</scope>
    <source>
        <strain evidence="6">DSM 23328</strain>
    </source>
</reference>
<keyword evidence="3" id="KW-0732">Signal</keyword>
<feature type="domain" description="SpaA-like prealbumin fold" evidence="4">
    <location>
        <begin position="173"/>
        <end position="249"/>
    </location>
</feature>
<dbReference type="STRING" id="903984.BCR21_06205"/>
<feature type="domain" description="SpaA-like prealbumin fold" evidence="4">
    <location>
        <begin position="740"/>
        <end position="823"/>
    </location>
</feature>
<dbReference type="SUPFAM" id="SSF49478">
    <property type="entry name" value="Cna protein B-type domain"/>
    <property type="match status" value="9"/>
</dbReference>
<proteinExistence type="inferred from homology"/>
<name>A0A1E5GGS6_9ENTE</name>
<protein>
    <recommendedName>
        <fullName evidence="4">SpaA-like prealbumin fold domain-containing protein</fullName>
    </recommendedName>
</protein>
<evidence type="ECO:0000256" key="3">
    <source>
        <dbReference type="ARBA" id="ARBA00022729"/>
    </source>
</evidence>
<feature type="domain" description="SpaA-like prealbumin fold" evidence="4">
    <location>
        <begin position="848"/>
        <end position="922"/>
    </location>
</feature>
<evidence type="ECO:0000256" key="1">
    <source>
        <dbReference type="ARBA" id="ARBA00007257"/>
    </source>
</evidence>
<keyword evidence="2" id="KW-0964">Secreted</keyword>
<evidence type="ECO:0000259" key="4">
    <source>
        <dbReference type="Pfam" id="PF17802"/>
    </source>
</evidence>
<keyword evidence="6" id="KW-1185">Reference proteome</keyword>
<feature type="domain" description="SpaA-like prealbumin fold" evidence="4">
    <location>
        <begin position="362"/>
        <end position="448"/>
    </location>
</feature>
<dbReference type="Pfam" id="PF17802">
    <property type="entry name" value="SpaA"/>
    <property type="match status" value="9"/>
</dbReference>
<dbReference type="EMBL" id="MIJZ01000012">
    <property type="protein sequence ID" value="OEG11821.1"/>
    <property type="molecule type" value="Genomic_DNA"/>
</dbReference>
<evidence type="ECO:0000313" key="5">
    <source>
        <dbReference type="EMBL" id="OEG11821.1"/>
    </source>
</evidence>
<dbReference type="RefSeq" id="WP_069645675.1">
    <property type="nucleotide sequence ID" value="NZ_MIJZ01000012.1"/>
</dbReference>
<dbReference type="Gene3D" id="2.60.40.10">
    <property type="entry name" value="Immunoglobulins"/>
    <property type="match status" value="9"/>
</dbReference>
<dbReference type="InterPro" id="IPR041033">
    <property type="entry name" value="SpaA_PFL_dom_1"/>
</dbReference>
<feature type="domain" description="SpaA-like prealbumin fold" evidence="4">
    <location>
        <begin position="643"/>
        <end position="725"/>
    </location>
</feature>
<dbReference type="PANTHER" id="PTHR36108">
    <property type="entry name" value="COLOSSIN-B-RELATED"/>
    <property type="match status" value="1"/>
</dbReference>
<evidence type="ECO:0000313" key="6">
    <source>
        <dbReference type="Proteomes" id="UP000094068"/>
    </source>
</evidence>
<sequence length="1012" mass="109301">MKQKISYLFFSFVLILLAMVSLDGIQAEAAQINGSWSTGSSVNSQTGTMFTDDYISNTENSLLGRENATSRFFTPVFCGGVQVLKYDERTNARLSGAQFTIYDSWNRPVQVIETNYKGIAETRSLRLGNYSIRETKAPSGYQIETSEVRFSLLWAGQIVCLTKCNKPLPVQKGSLKVIKTNENKQVLAGAVFDVYNANNQYMGRITTNANGIATLGNLPYGTYKLIEVKAPNGYELDSTPKYVTISATSPSGVGSINIVNKKEIATGELEIIKKDEAGKALAGAEFIVFNSNLAIVGQVQTNANGIAVLKDLPYGNYAVVEMKAPDGYELDSTTKYVTVSKTDPKGKVSITVINKKKITTGALNVIKKDEKGKLLAGAEFEVRDAKNKVVGKITTGANGIGVLKDLPFGTYKLIETKAPAGYELDATPKTIKISKDDPNGVISVTVVNKKEKTTGNLEVVKKDEAGVVLAGAEFEVHDANDKVVGKITTGANGIGVLKDLPFGTYKLIETKAPAGYELDATPKTIKISKDDPNGVISVTVVNKKEKTTGNLEVVKKDEAGVVLAGAEFEVHDANDKVVGKITTGANGIGVLKDLPFGTYKLIETKAPAGYELDATPKTIKISKDDPNGVISVTVVNKKEKTTGNLEVVKKDEAGAVLAGAEFDVYNAADELVGKITTDANGIGQLNDLPYGIYKLIETKAPEGYELDTAPKFITLSKTDPNGKASIDVVNKKIELPVTGSLKITKYVKDSDPIVYLAGAVFEVYDTNTQLVGTYKTDANGEILLNDLEPGRYYVVEIEAPPGYEQDSTFYDVVVESGKIAEVRHANLKKENFGALKITKFAKDEDGFETDTVLPNAEFEVKDSAGTIHRGVTDAQGELFFPGLPAGEVTITETKAPDGYEIDSMTQTKSIVAEVITEATFYNKPKQEQGRALVYLSSKDAKKVLKGLEYSITCTKGAAFETTVVSNTFGQMSIYLPPGEYEIEPVVKGYSNDTKPKSFKIEAKKFTVIELEI</sequence>
<dbReference type="Proteomes" id="UP000094068">
    <property type="component" value="Unassembled WGS sequence"/>
</dbReference>
<evidence type="ECO:0000256" key="2">
    <source>
        <dbReference type="ARBA" id="ARBA00022525"/>
    </source>
</evidence>
<comment type="similarity">
    <text evidence="1">Belongs to the serine-aspartate repeat-containing protein (SDr) family.</text>
</comment>
<accession>A0A1E5GGS6</accession>
<feature type="domain" description="SpaA-like prealbumin fold" evidence="4">
    <location>
        <begin position="549"/>
        <end position="636"/>
    </location>
</feature>
<feature type="domain" description="SpaA-like prealbumin fold" evidence="4">
    <location>
        <begin position="267"/>
        <end position="351"/>
    </location>
</feature>
<dbReference type="AlphaFoldDB" id="A0A1E5GGS6"/>